<gene>
    <name evidence="1" type="ORF">HS_0347a</name>
</gene>
<dbReference type="AlphaFoldDB" id="Q0I1E4"/>
<dbReference type="InterPro" id="IPR035292">
    <property type="entry name" value="DUF5363"/>
</dbReference>
<dbReference type="HOGENOM" id="CLU_206292_0_0_6"/>
<evidence type="ECO:0000313" key="1">
    <source>
        <dbReference type="EMBL" id="ABI26068.1"/>
    </source>
</evidence>
<dbReference type="eggNOG" id="ENOG5031K2C">
    <property type="taxonomic scope" value="Bacteria"/>
</dbReference>
<reference evidence="1" key="1">
    <citation type="submission" date="2006-08" db="EMBL/GenBank/DDBJ databases">
        <title>Complete genome sequence of Haemophilus somnus 129PT.</title>
        <authorList>
            <person name="Copeland A."/>
            <person name="Lucas S."/>
            <person name="Lapidus A."/>
            <person name="Barry K."/>
            <person name="Glavina del Rio T."/>
            <person name="Hammon N."/>
            <person name="Dalin E."/>
            <person name="Tice H."/>
            <person name="Pitluck S."/>
            <person name="Brettin T.S."/>
            <person name="Bruce D."/>
            <person name="Challacombe J.F."/>
            <person name="Chertkov O."/>
            <person name="Detter J.C."/>
            <person name="Gilna P."/>
            <person name="Han S."/>
            <person name="Misra M."/>
            <person name="Tapia R."/>
            <person name="Thayer N.N."/>
            <person name="Xie G."/>
            <person name="Inzana T.J."/>
            <person name="Duncan A.J."/>
            <person name="Siddaramppa S."/>
            <person name="Richardson P."/>
        </authorList>
    </citation>
    <scope>NUCLEOTIDE SEQUENCE</scope>
    <source>
        <strain evidence="1">129PT</strain>
    </source>
</reference>
<dbReference type="KEGG" id="hso:HS_0347a"/>
<organism evidence="1">
    <name type="scientific">Histophilus somni (strain 129Pt)</name>
    <name type="common">Haemophilus somnus</name>
    <dbReference type="NCBI Taxonomy" id="205914"/>
    <lineage>
        <taxon>Bacteria</taxon>
        <taxon>Pseudomonadati</taxon>
        <taxon>Pseudomonadota</taxon>
        <taxon>Gammaproteobacteria</taxon>
        <taxon>Pasteurellales</taxon>
        <taxon>Pasteurellaceae</taxon>
        <taxon>Histophilus</taxon>
    </lineage>
</organism>
<protein>
    <recommendedName>
        <fullName evidence="2">DUF5363 domain-containing protein</fullName>
    </recommendedName>
</protein>
<sequence>MPDQSEKKGFFRRMLDAYNQFCNEMEVDKGTCRGCVPIVKFDENAKQETDNEAGKAS</sequence>
<dbReference type="Pfam" id="PF17320">
    <property type="entry name" value="DUF5363"/>
    <property type="match status" value="1"/>
</dbReference>
<proteinExistence type="predicted"/>
<dbReference type="EMBL" id="CP000436">
    <property type="protein sequence ID" value="ABI26068.1"/>
    <property type="molecule type" value="Genomic_DNA"/>
</dbReference>
<accession>Q0I1E4</accession>
<evidence type="ECO:0008006" key="2">
    <source>
        <dbReference type="Google" id="ProtNLM"/>
    </source>
</evidence>
<name>Q0I1E4_HISS1</name>